<reference evidence="2" key="1">
    <citation type="journal article" date="2022" name="bioRxiv">
        <title>Sequencing and chromosome-scale assembly of the giantPleurodeles waltlgenome.</title>
        <authorList>
            <person name="Brown T."/>
            <person name="Elewa A."/>
            <person name="Iarovenko S."/>
            <person name="Subramanian E."/>
            <person name="Araus A.J."/>
            <person name="Petzold A."/>
            <person name="Susuki M."/>
            <person name="Suzuki K.-i.T."/>
            <person name="Hayashi T."/>
            <person name="Toyoda A."/>
            <person name="Oliveira C."/>
            <person name="Osipova E."/>
            <person name="Leigh N.D."/>
            <person name="Simon A."/>
            <person name="Yun M.H."/>
        </authorList>
    </citation>
    <scope>NUCLEOTIDE SEQUENCE</scope>
    <source>
        <strain evidence="2">20211129_DDA</strain>
        <tissue evidence="2">Liver</tissue>
    </source>
</reference>
<accession>A0AAV7SJ79</accession>
<feature type="region of interest" description="Disordered" evidence="1">
    <location>
        <begin position="1"/>
        <end position="91"/>
    </location>
</feature>
<comment type="caution">
    <text evidence="2">The sequence shown here is derived from an EMBL/GenBank/DDBJ whole genome shotgun (WGS) entry which is preliminary data.</text>
</comment>
<organism evidence="2 3">
    <name type="scientific">Pleurodeles waltl</name>
    <name type="common">Iberian ribbed newt</name>
    <dbReference type="NCBI Taxonomy" id="8319"/>
    <lineage>
        <taxon>Eukaryota</taxon>
        <taxon>Metazoa</taxon>
        <taxon>Chordata</taxon>
        <taxon>Craniata</taxon>
        <taxon>Vertebrata</taxon>
        <taxon>Euteleostomi</taxon>
        <taxon>Amphibia</taxon>
        <taxon>Batrachia</taxon>
        <taxon>Caudata</taxon>
        <taxon>Salamandroidea</taxon>
        <taxon>Salamandridae</taxon>
        <taxon>Pleurodelinae</taxon>
        <taxon>Pleurodeles</taxon>
    </lineage>
</organism>
<keyword evidence="3" id="KW-1185">Reference proteome</keyword>
<dbReference type="AlphaFoldDB" id="A0AAV7SJ79"/>
<feature type="compositionally biased region" description="Polar residues" evidence="1">
    <location>
        <begin position="72"/>
        <end position="83"/>
    </location>
</feature>
<sequence length="101" mass="10748">MLPTAVSASRPPRAQTRRRPAGLCNDPGLTYHCAQDEDQPRARRCPGQPRSPLSAGRELPRSFRARGLRPAASSSPPGQQGTHGTARDAPPVRILVAFTGG</sequence>
<name>A0AAV7SJ79_PLEWA</name>
<dbReference type="EMBL" id="JANPWB010000008">
    <property type="protein sequence ID" value="KAJ1164144.1"/>
    <property type="molecule type" value="Genomic_DNA"/>
</dbReference>
<evidence type="ECO:0000256" key="1">
    <source>
        <dbReference type="SAM" id="MobiDB-lite"/>
    </source>
</evidence>
<evidence type="ECO:0000313" key="2">
    <source>
        <dbReference type="EMBL" id="KAJ1164144.1"/>
    </source>
</evidence>
<evidence type="ECO:0000313" key="3">
    <source>
        <dbReference type="Proteomes" id="UP001066276"/>
    </source>
</evidence>
<dbReference type="Proteomes" id="UP001066276">
    <property type="component" value="Chromosome 4_2"/>
</dbReference>
<protein>
    <submittedName>
        <fullName evidence="2">Uncharacterized protein</fullName>
    </submittedName>
</protein>
<gene>
    <name evidence="2" type="ORF">NDU88_004589</name>
</gene>
<proteinExistence type="predicted"/>